<dbReference type="InterPro" id="IPR021897">
    <property type="entry name" value="FAP206"/>
</dbReference>
<evidence type="ECO:0000256" key="3">
    <source>
        <dbReference type="ARBA" id="ARBA00021602"/>
    </source>
</evidence>
<dbReference type="Proteomes" id="UP000694383">
    <property type="component" value="Unplaced"/>
</dbReference>
<reference evidence="10" key="1">
    <citation type="submission" date="2025-08" db="UniProtKB">
        <authorList>
            <consortium name="Ensembl"/>
        </authorList>
    </citation>
    <scope>IDENTIFICATION</scope>
</reference>
<dbReference type="AlphaFoldDB" id="A0A8C8DEG5"/>
<dbReference type="GO" id="GO:0007288">
    <property type="term" value="P:sperm axoneme assembly"/>
    <property type="evidence" value="ECO:0007669"/>
    <property type="project" value="TreeGrafter"/>
</dbReference>
<evidence type="ECO:0000256" key="7">
    <source>
        <dbReference type="ARBA" id="ARBA00023212"/>
    </source>
</evidence>
<keyword evidence="6" id="KW-0969">Cilium</keyword>
<evidence type="ECO:0000256" key="9">
    <source>
        <dbReference type="ARBA" id="ARBA00045321"/>
    </source>
</evidence>
<comment type="subcellular location">
    <subcellularLocation>
        <location evidence="1">Cytoplasm</location>
        <location evidence="1">Cytoskeleton</location>
        <location evidence="1">Cilium axoneme</location>
    </subcellularLocation>
</comment>
<evidence type="ECO:0000256" key="1">
    <source>
        <dbReference type="ARBA" id="ARBA00004430"/>
    </source>
</evidence>
<protein>
    <recommendedName>
        <fullName evidence="3">Cilia- and flagella-associated protein 206</fullName>
    </recommendedName>
</protein>
<keyword evidence="5" id="KW-0970">Cilium biogenesis/degradation</keyword>
<keyword evidence="8" id="KW-0966">Cell projection</keyword>
<evidence type="ECO:0000256" key="8">
    <source>
        <dbReference type="ARBA" id="ARBA00023273"/>
    </source>
</evidence>
<dbReference type="Ensembl" id="ENSOSIT00000002589.1">
    <property type="protein sequence ID" value="ENSOSIP00000002418.1"/>
    <property type="gene ID" value="ENSOSIG00000001388.1"/>
</dbReference>
<evidence type="ECO:0000313" key="11">
    <source>
        <dbReference type="Proteomes" id="UP000694383"/>
    </source>
</evidence>
<accession>A0A8C8DEG5</accession>
<reference evidence="10" key="2">
    <citation type="submission" date="2025-09" db="UniProtKB">
        <authorList>
            <consortium name="Ensembl"/>
        </authorList>
    </citation>
    <scope>IDENTIFICATION</scope>
</reference>
<evidence type="ECO:0000256" key="6">
    <source>
        <dbReference type="ARBA" id="ARBA00023069"/>
    </source>
</evidence>
<keyword evidence="4" id="KW-0963">Cytoplasm</keyword>
<dbReference type="GO" id="GO:0005930">
    <property type="term" value="C:axoneme"/>
    <property type="evidence" value="ECO:0007669"/>
    <property type="project" value="UniProtKB-SubCell"/>
</dbReference>
<dbReference type="GO" id="GO:0036064">
    <property type="term" value="C:ciliary basal body"/>
    <property type="evidence" value="ECO:0007669"/>
    <property type="project" value="TreeGrafter"/>
</dbReference>
<evidence type="ECO:0000256" key="2">
    <source>
        <dbReference type="ARBA" id="ARBA00010500"/>
    </source>
</evidence>
<dbReference type="GO" id="GO:1901317">
    <property type="term" value="P:regulation of flagellated sperm motility"/>
    <property type="evidence" value="ECO:0007669"/>
    <property type="project" value="TreeGrafter"/>
</dbReference>
<evidence type="ECO:0000256" key="5">
    <source>
        <dbReference type="ARBA" id="ARBA00022794"/>
    </source>
</evidence>
<organism evidence="10 11">
    <name type="scientific">Oryzias sinensis</name>
    <name type="common">Chinese medaka</name>
    <dbReference type="NCBI Taxonomy" id="183150"/>
    <lineage>
        <taxon>Eukaryota</taxon>
        <taxon>Metazoa</taxon>
        <taxon>Chordata</taxon>
        <taxon>Craniata</taxon>
        <taxon>Vertebrata</taxon>
        <taxon>Euteleostomi</taxon>
        <taxon>Actinopterygii</taxon>
        <taxon>Neopterygii</taxon>
        <taxon>Teleostei</taxon>
        <taxon>Neoteleostei</taxon>
        <taxon>Acanthomorphata</taxon>
        <taxon>Ovalentaria</taxon>
        <taxon>Atherinomorphae</taxon>
        <taxon>Beloniformes</taxon>
        <taxon>Adrianichthyidae</taxon>
        <taxon>Oryziinae</taxon>
        <taxon>Oryzias</taxon>
    </lineage>
</organism>
<keyword evidence="7" id="KW-0206">Cytoskeleton</keyword>
<dbReference type="Pfam" id="PF12018">
    <property type="entry name" value="FAP206"/>
    <property type="match status" value="1"/>
</dbReference>
<dbReference type="GO" id="GO:0003356">
    <property type="term" value="P:regulation of cilium beat frequency"/>
    <property type="evidence" value="ECO:0007669"/>
    <property type="project" value="TreeGrafter"/>
</dbReference>
<dbReference type="PANTHER" id="PTHR21442:SF0">
    <property type="entry name" value="CILIA- AND FLAGELLA-ASSOCIATED PROTEIN 206"/>
    <property type="match status" value="1"/>
</dbReference>
<proteinExistence type="inferred from homology"/>
<evidence type="ECO:0000256" key="4">
    <source>
        <dbReference type="ARBA" id="ARBA00022490"/>
    </source>
</evidence>
<dbReference type="PANTHER" id="PTHR21442">
    <property type="entry name" value="CILIA- AND FLAGELLA-ASSOCIATED PROTEIN 206"/>
    <property type="match status" value="1"/>
</dbReference>
<comment type="similarity">
    <text evidence="2">Belongs to the CFAP206 family.</text>
</comment>
<dbReference type="GeneTree" id="ENSGT00390000016036"/>
<comment type="function">
    <text evidence="9">Essential for sperm motility and is involved in the regulation of the beating frequency of motile cilia on the epithelial cells of the respiratory tract. Required for the establishment of radial spokes in sperm flagella.</text>
</comment>
<evidence type="ECO:0000313" key="10">
    <source>
        <dbReference type="Ensembl" id="ENSOSIP00000002418.1"/>
    </source>
</evidence>
<name>A0A8C8DEG5_9TELE</name>
<keyword evidence="11" id="KW-1185">Reference proteome</keyword>
<sequence>CGAGRTIRRTQRRNLCHIDKLFVSNKKPFFHVFHVLQSSFKALSSTWSRLLDEAELLNFLHKITVNLHPFMASQAEVFSEAELDGLQEAAEVKSDEQRLAESSGEQIDPAQAESKEWLMPEAASNCSELPLQYNGFCGYTLVNSDGLLLPGNPHIGVLKHEGKLYAFSSKEAALNFASSPNTFVAEVVEKAKRSPELVHLLNLHQQLSWIKEVLLAKTFKCDSGTQTDTHPTETNIDKSYEWNEWELRRKALKLVNLRTKATHSSQTDKSHMRRENVTQTWLQKDAACQSKKDSGSSAATPHIYLAGLTGQREAQVVKVNLSKPPYEE</sequence>